<organism evidence="1 3">
    <name type="scientific">Enterococcus gilvus ATCC BAA-350</name>
    <dbReference type="NCBI Taxonomy" id="1158614"/>
    <lineage>
        <taxon>Bacteria</taxon>
        <taxon>Bacillati</taxon>
        <taxon>Bacillota</taxon>
        <taxon>Bacilli</taxon>
        <taxon>Lactobacillales</taxon>
        <taxon>Enterococcaceae</taxon>
        <taxon>Enterococcus</taxon>
    </lineage>
</organism>
<gene>
    <name evidence="2" type="ORF">I592_03151</name>
    <name evidence="1" type="ORF">UKC_00297</name>
</gene>
<proteinExistence type="predicted"/>
<sequence>MGTYRKKRLIGLFLLVLIALLLLTPLKKSADKTTTETTLSSVASSVAPPEDPGDSTAFLAQFSGKWRSEEIAQIIEFKQIEGVPVAVITNEKAPNEDGIVDLKGADYLSSHDHWILTPLKAADFRYNLKQLSQNEIQFYSFTTKENSEGVSKPLIYSKVD</sequence>
<dbReference type="PATRIC" id="fig|1158614.3.peg.290"/>
<keyword evidence="4" id="KW-1185">Reference proteome</keyword>
<dbReference type="EMBL" id="AJDQ01000003">
    <property type="protein sequence ID" value="EOI58225.1"/>
    <property type="molecule type" value="Genomic_DNA"/>
</dbReference>
<dbReference type="Proteomes" id="UP000014160">
    <property type="component" value="Unassembled WGS sequence"/>
</dbReference>
<dbReference type="Proteomes" id="UP000013750">
    <property type="component" value="Unassembled WGS sequence"/>
</dbReference>
<reference evidence="1 3" key="1">
    <citation type="submission" date="2013-02" db="EMBL/GenBank/DDBJ databases">
        <title>The Genome Sequence of Enterococcus gilvus ATCC BAA-350.</title>
        <authorList>
            <consortium name="The Broad Institute Genome Sequencing Platform"/>
            <consortium name="The Broad Institute Genome Sequencing Center for Infectious Disease"/>
            <person name="Earl A.M."/>
            <person name="Gilmore M.S."/>
            <person name="Lebreton F."/>
            <person name="Walker B."/>
            <person name="Young S.K."/>
            <person name="Zeng Q."/>
            <person name="Gargeya S."/>
            <person name="Fitzgerald M."/>
            <person name="Haas B."/>
            <person name="Abouelleil A."/>
            <person name="Alvarado L."/>
            <person name="Arachchi H.M."/>
            <person name="Berlin A.M."/>
            <person name="Chapman S.B."/>
            <person name="Dewar J."/>
            <person name="Goldberg J."/>
            <person name="Griggs A."/>
            <person name="Gujja S."/>
            <person name="Hansen M."/>
            <person name="Howarth C."/>
            <person name="Imamovic A."/>
            <person name="Larimer J."/>
            <person name="McCowan C."/>
            <person name="Murphy C."/>
            <person name="Neiman D."/>
            <person name="Pearson M."/>
            <person name="Priest M."/>
            <person name="Roberts A."/>
            <person name="Saif S."/>
            <person name="Shea T."/>
            <person name="Sisk P."/>
            <person name="Sykes S."/>
            <person name="Wortman J."/>
            <person name="Nusbaum C."/>
            <person name="Birren B."/>
        </authorList>
    </citation>
    <scope>NUCLEOTIDE SEQUENCE [LARGE SCALE GENOMIC DNA]</scope>
    <source>
        <strain evidence="1 3">ATCC BAA-350</strain>
    </source>
</reference>
<comment type="caution">
    <text evidence="1">The sequence shown here is derived from an EMBL/GenBank/DDBJ whole genome shotgun (WGS) entry which is preliminary data.</text>
</comment>
<dbReference type="EMBL" id="ASWH01000002">
    <property type="protein sequence ID" value="EOW79013.1"/>
    <property type="molecule type" value="Genomic_DNA"/>
</dbReference>
<dbReference type="HOGENOM" id="CLU_1649519_0_0_9"/>
<name>R2VK11_9ENTE</name>
<evidence type="ECO:0000313" key="3">
    <source>
        <dbReference type="Proteomes" id="UP000013750"/>
    </source>
</evidence>
<evidence type="ECO:0000313" key="2">
    <source>
        <dbReference type="EMBL" id="EOW79013.1"/>
    </source>
</evidence>
<accession>R2VK11</accession>
<dbReference type="AlphaFoldDB" id="R2VK11"/>
<evidence type="ECO:0000313" key="1">
    <source>
        <dbReference type="EMBL" id="EOI58225.1"/>
    </source>
</evidence>
<reference evidence="2 4" key="2">
    <citation type="submission" date="2013-03" db="EMBL/GenBank/DDBJ databases">
        <title>The Genome Sequence of Enterococcus gilvus ATCC BAA-350 (PacBio/Illumina hybrid assembly).</title>
        <authorList>
            <consortium name="The Broad Institute Genomics Platform"/>
            <consortium name="The Broad Institute Genome Sequencing Center for Infectious Disease"/>
            <person name="Earl A."/>
            <person name="Russ C."/>
            <person name="Gilmore M."/>
            <person name="Surin D."/>
            <person name="Walker B."/>
            <person name="Young S."/>
            <person name="Zeng Q."/>
            <person name="Gargeya S."/>
            <person name="Fitzgerald M."/>
            <person name="Haas B."/>
            <person name="Abouelleil A."/>
            <person name="Allen A.W."/>
            <person name="Alvarado L."/>
            <person name="Arachchi H.M."/>
            <person name="Berlin A.M."/>
            <person name="Chapman S.B."/>
            <person name="Gainer-Dewar J."/>
            <person name="Goldberg J."/>
            <person name="Griggs A."/>
            <person name="Gujja S."/>
            <person name="Hansen M."/>
            <person name="Howarth C."/>
            <person name="Imamovic A."/>
            <person name="Ireland A."/>
            <person name="Larimer J."/>
            <person name="McCowan C."/>
            <person name="Murphy C."/>
            <person name="Pearson M."/>
            <person name="Poon T.W."/>
            <person name="Priest M."/>
            <person name="Roberts A."/>
            <person name="Saif S."/>
            <person name="Shea T."/>
            <person name="Sisk P."/>
            <person name="Sykes S."/>
            <person name="Wortman J."/>
            <person name="Nusbaum C."/>
            <person name="Birren B."/>
        </authorList>
    </citation>
    <scope>NUCLEOTIDE SEQUENCE [LARGE SCALE GENOMIC DNA]</scope>
    <source>
        <strain evidence="2 4">ATCC BAA-350</strain>
    </source>
</reference>
<evidence type="ECO:0000313" key="4">
    <source>
        <dbReference type="Proteomes" id="UP000014160"/>
    </source>
</evidence>
<dbReference type="RefSeq" id="WP_010778748.1">
    <property type="nucleotide sequence ID" value="NZ_ASWH01000002.1"/>
</dbReference>
<protein>
    <submittedName>
        <fullName evidence="1">Uncharacterized protein</fullName>
    </submittedName>
</protein>